<evidence type="ECO:0000313" key="1">
    <source>
        <dbReference type="EMBL" id="KAF8467064.1"/>
    </source>
</evidence>
<evidence type="ECO:0000313" key="2">
    <source>
        <dbReference type="Proteomes" id="UP000759537"/>
    </source>
</evidence>
<comment type="caution">
    <text evidence="1">The sequence shown here is derived from an EMBL/GenBank/DDBJ whole genome shotgun (WGS) entry which is preliminary data.</text>
</comment>
<gene>
    <name evidence="1" type="ORF">DFH94DRAFT_618833</name>
</gene>
<feature type="non-terminal residue" evidence="1">
    <location>
        <position position="1"/>
    </location>
</feature>
<reference evidence="1" key="1">
    <citation type="submission" date="2019-10" db="EMBL/GenBank/DDBJ databases">
        <authorList>
            <consortium name="DOE Joint Genome Institute"/>
            <person name="Kuo A."/>
            <person name="Miyauchi S."/>
            <person name="Kiss E."/>
            <person name="Drula E."/>
            <person name="Kohler A."/>
            <person name="Sanchez-Garcia M."/>
            <person name="Andreopoulos B."/>
            <person name="Barry K.W."/>
            <person name="Bonito G."/>
            <person name="Buee M."/>
            <person name="Carver A."/>
            <person name="Chen C."/>
            <person name="Cichocki N."/>
            <person name="Clum A."/>
            <person name="Culley D."/>
            <person name="Crous P.W."/>
            <person name="Fauchery L."/>
            <person name="Girlanda M."/>
            <person name="Hayes R."/>
            <person name="Keri Z."/>
            <person name="LaButti K."/>
            <person name="Lipzen A."/>
            <person name="Lombard V."/>
            <person name="Magnuson J."/>
            <person name="Maillard F."/>
            <person name="Morin E."/>
            <person name="Murat C."/>
            <person name="Nolan M."/>
            <person name="Ohm R."/>
            <person name="Pangilinan J."/>
            <person name="Pereira M."/>
            <person name="Perotto S."/>
            <person name="Peter M."/>
            <person name="Riley R."/>
            <person name="Sitrit Y."/>
            <person name="Stielow B."/>
            <person name="Szollosi G."/>
            <person name="Zifcakova L."/>
            <person name="Stursova M."/>
            <person name="Spatafora J.W."/>
            <person name="Tedersoo L."/>
            <person name="Vaario L.-M."/>
            <person name="Yamada A."/>
            <person name="Yan M."/>
            <person name="Wang P."/>
            <person name="Xu J."/>
            <person name="Bruns T."/>
            <person name="Baldrian P."/>
            <person name="Vilgalys R."/>
            <person name="Henrissat B."/>
            <person name="Grigoriev I.V."/>
            <person name="Hibbett D."/>
            <person name="Nagy L.G."/>
            <person name="Martin F.M."/>
        </authorList>
    </citation>
    <scope>NUCLEOTIDE SEQUENCE</scope>
    <source>
        <strain evidence="1">Prilba</strain>
    </source>
</reference>
<feature type="non-terminal residue" evidence="1">
    <location>
        <position position="145"/>
    </location>
</feature>
<organism evidence="1 2">
    <name type="scientific">Russula ochroleuca</name>
    <dbReference type="NCBI Taxonomy" id="152965"/>
    <lineage>
        <taxon>Eukaryota</taxon>
        <taxon>Fungi</taxon>
        <taxon>Dikarya</taxon>
        <taxon>Basidiomycota</taxon>
        <taxon>Agaricomycotina</taxon>
        <taxon>Agaricomycetes</taxon>
        <taxon>Russulales</taxon>
        <taxon>Russulaceae</taxon>
        <taxon>Russula</taxon>
    </lineage>
</organism>
<keyword evidence="2" id="KW-1185">Reference proteome</keyword>
<name>A0A9P5JWC2_9AGAM</name>
<dbReference type="Proteomes" id="UP000759537">
    <property type="component" value="Unassembled WGS sequence"/>
</dbReference>
<accession>A0A9P5JWC2</accession>
<dbReference type="OrthoDB" id="3366231at2759"/>
<protein>
    <submittedName>
        <fullName evidence="1">Uncharacterized protein</fullName>
    </submittedName>
</protein>
<dbReference type="EMBL" id="WHVB01000038">
    <property type="protein sequence ID" value="KAF8467064.1"/>
    <property type="molecule type" value="Genomic_DNA"/>
</dbReference>
<sequence length="145" mass="16243">CRYCNIELLTGETSGFCCSPNGKYANDPPPLPPLPEEFDLFLSHLHMLAISHLLNLIFSFAALELSHEFPPLPPSGPAFVTMEGRLYHCIRLTHYNSTICWLLYDGFSHDSIPHAHSPWASKVPLPWIDAVRAALACDNPFVQKL</sequence>
<reference evidence="1" key="2">
    <citation type="journal article" date="2020" name="Nat. Commun.">
        <title>Large-scale genome sequencing of mycorrhizal fungi provides insights into the early evolution of symbiotic traits.</title>
        <authorList>
            <person name="Miyauchi S."/>
            <person name="Kiss E."/>
            <person name="Kuo A."/>
            <person name="Drula E."/>
            <person name="Kohler A."/>
            <person name="Sanchez-Garcia M."/>
            <person name="Morin E."/>
            <person name="Andreopoulos B."/>
            <person name="Barry K.W."/>
            <person name="Bonito G."/>
            <person name="Buee M."/>
            <person name="Carver A."/>
            <person name="Chen C."/>
            <person name="Cichocki N."/>
            <person name="Clum A."/>
            <person name="Culley D."/>
            <person name="Crous P.W."/>
            <person name="Fauchery L."/>
            <person name="Girlanda M."/>
            <person name="Hayes R.D."/>
            <person name="Keri Z."/>
            <person name="LaButti K."/>
            <person name="Lipzen A."/>
            <person name="Lombard V."/>
            <person name="Magnuson J."/>
            <person name="Maillard F."/>
            <person name="Murat C."/>
            <person name="Nolan M."/>
            <person name="Ohm R.A."/>
            <person name="Pangilinan J."/>
            <person name="Pereira M.F."/>
            <person name="Perotto S."/>
            <person name="Peter M."/>
            <person name="Pfister S."/>
            <person name="Riley R."/>
            <person name="Sitrit Y."/>
            <person name="Stielow J.B."/>
            <person name="Szollosi G."/>
            <person name="Zifcakova L."/>
            <person name="Stursova M."/>
            <person name="Spatafora J.W."/>
            <person name="Tedersoo L."/>
            <person name="Vaario L.M."/>
            <person name="Yamada A."/>
            <person name="Yan M."/>
            <person name="Wang P."/>
            <person name="Xu J."/>
            <person name="Bruns T."/>
            <person name="Baldrian P."/>
            <person name="Vilgalys R."/>
            <person name="Dunand C."/>
            <person name="Henrissat B."/>
            <person name="Grigoriev I.V."/>
            <person name="Hibbett D."/>
            <person name="Nagy L.G."/>
            <person name="Martin F.M."/>
        </authorList>
    </citation>
    <scope>NUCLEOTIDE SEQUENCE</scope>
    <source>
        <strain evidence="1">Prilba</strain>
    </source>
</reference>
<proteinExistence type="predicted"/>
<dbReference type="AlphaFoldDB" id="A0A9P5JWC2"/>